<dbReference type="EMBL" id="OU015567">
    <property type="protein sequence ID" value="CAG5113486.1"/>
    <property type="molecule type" value="Genomic_DNA"/>
</dbReference>
<protein>
    <submittedName>
        <fullName evidence="4">Oidioi.mRNA.OKI2018_I69.chr2.g7590.t1.cds</fullName>
    </submittedName>
</protein>
<evidence type="ECO:0000256" key="1">
    <source>
        <dbReference type="ARBA" id="ARBA00010211"/>
    </source>
</evidence>
<proteinExistence type="inferred from homology"/>
<feature type="domain" description="Fumarylacetoacetase-like C-terminal" evidence="3">
    <location>
        <begin position="90"/>
        <end position="293"/>
    </location>
</feature>
<accession>A0ABN7TFI7</accession>
<dbReference type="InterPro" id="IPR036663">
    <property type="entry name" value="Fumarylacetoacetase_C_sf"/>
</dbReference>
<keyword evidence="2" id="KW-0479">Metal-binding</keyword>
<dbReference type="Proteomes" id="UP001158576">
    <property type="component" value="Chromosome 2"/>
</dbReference>
<sequence>MNRFFGRISTRYASGMRFCQFHDQSNGLRLGAQLADGSVADISAQYPDLKSLISAGAEGMSKVSAALGSPASGVALDSLKMAPVIHNPEKIICIGLNYSDHCTEQNLTPPKEPVVFNKFPSTLVGHGDAIQLPKIGCNTDLEAELAIIIGKEGRHISKESAFDHVFGYTIANDVSGRDWQKKRNGGQWLLGKTFDTFCPLGPVVATDVDPSNLKISSWIGDDKMQDSNTKFLIFDIPFIINWVSQICTLKPGDVILTGTPGGVGMHRNPPKFLADGDTCVIEIEGLGRLSNPVKMEE</sequence>
<dbReference type="InterPro" id="IPR011234">
    <property type="entry name" value="Fumarylacetoacetase-like_C"/>
</dbReference>
<organism evidence="4 5">
    <name type="scientific">Oikopleura dioica</name>
    <name type="common">Tunicate</name>
    <dbReference type="NCBI Taxonomy" id="34765"/>
    <lineage>
        <taxon>Eukaryota</taxon>
        <taxon>Metazoa</taxon>
        <taxon>Chordata</taxon>
        <taxon>Tunicata</taxon>
        <taxon>Appendicularia</taxon>
        <taxon>Copelata</taxon>
        <taxon>Oikopleuridae</taxon>
        <taxon>Oikopleura</taxon>
    </lineage>
</organism>
<evidence type="ECO:0000313" key="4">
    <source>
        <dbReference type="EMBL" id="CAG5113486.1"/>
    </source>
</evidence>
<dbReference type="PANTHER" id="PTHR42796:SF4">
    <property type="entry name" value="FUMARYLACETOACETATE HYDROLASE DOMAIN-CONTAINING PROTEIN 2A"/>
    <property type="match status" value="1"/>
</dbReference>
<comment type="similarity">
    <text evidence="1">Belongs to the FAH family.</text>
</comment>
<dbReference type="PANTHER" id="PTHR42796">
    <property type="entry name" value="FUMARYLACETOACETATE HYDROLASE DOMAIN-CONTAINING PROTEIN 2A-RELATED"/>
    <property type="match status" value="1"/>
</dbReference>
<keyword evidence="5" id="KW-1185">Reference proteome</keyword>
<name>A0ABN7TFI7_OIKDI</name>
<reference evidence="4 5" key="1">
    <citation type="submission" date="2021-04" db="EMBL/GenBank/DDBJ databases">
        <authorList>
            <person name="Bliznina A."/>
        </authorList>
    </citation>
    <scope>NUCLEOTIDE SEQUENCE [LARGE SCALE GENOMIC DNA]</scope>
</reference>
<dbReference type="Pfam" id="PF01557">
    <property type="entry name" value="FAA_hydrolase"/>
    <property type="match status" value="1"/>
</dbReference>
<evidence type="ECO:0000256" key="2">
    <source>
        <dbReference type="ARBA" id="ARBA00022723"/>
    </source>
</evidence>
<evidence type="ECO:0000259" key="3">
    <source>
        <dbReference type="Pfam" id="PF01557"/>
    </source>
</evidence>
<evidence type="ECO:0000313" key="5">
    <source>
        <dbReference type="Proteomes" id="UP001158576"/>
    </source>
</evidence>
<dbReference type="SUPFAM" id="SSF56529">
    <property type="entry name" value="FAH"/>
    <property type="match status" value="1"/>
</dbReference>
<gene>
    <name evidence="4" type="ORF">OKIOD_LOCUS16355</name>
</gene>
<dbReference type="Gene3D" id="3.90.850.10">
    <property type="entry name" value="Fumarylacetoacetase-like, C-terminal domain"/>
    <property type="match status" value="1"/>
</dbReference>
<dbReference type="InterPro" id="IPR051121">
    <property type="entry name" value="FAH"/>
</dbReference>